<evidence type="ECO:0000259" key="4">
    <source>
        <dbReference type="PROSITE" id="PS50893"/>
    </source>
</evidence>
<dbReference type="Gene3D" id="3.40.50.300">
    <property type="entry name" value="P-loop containing nucleotide triphosphate hydrolases"/>
    <property type="match status" value="1"/>
</dbReference>
<dbReference type="PANTHER" id="PTHR42939">
    <property type="entry name" value="ABC TRANSPORTER ATP-BINDING PROTEIN ALBC-RELATED"/>
    <property type="match status" value="1"/>
</dbReference>
<dbReference type="InterPro" id="IPR027417">
    <property type="entry name" value="P-loop_NTPase"/>
</dbReference>
<dbReference type="SUPFAM" id="SSF52540">
    <property type="entry name" value="P-loop containing nucleoside triphosphate hydrolases"/>
    <property type="match status" value="1"/>
</dbReference>
<keyword evidence="3 5" id="KW-0067">ATP-binding</keyword>
<name>A0A9D9DE02_9FIRM</name>
<dbReference type="CDD" id="cd03230">
    <property type="entry name" value="ABC_DR_subfamily_A"/>
    <property type="match status" value="1"/>
</dbReference>
<protein>
    <submittedName>
        <fullName evidence="5">ABC transporter ATP-binding protein</fullName>
    </submittedName>
</protein>
<reference evidence="5" key="2">
    <citation type="journal article" date="2021" name="PeerJ">
        <title>Extensive microbial diversity within the chicken gut microbiome revealed by metagenomics and culture.</title>
        <authorList>
            <person name="Gilroy R."/>
            <person name="Ravi A."/>
            <person name="Getino M."/>
            <person name="Pursley I."/>
            <person name="Horton D.L."/>
            <person name="Alikhan N.F."/>
            <person name="Baker D."/>
            <person name="Gharbi K."/>
            <person name="Hall N."/>
            <person name="Watson M."/>
            <person name="Adriaenssens E.M."/>
            <person name="Foster-Nyarko E."/>
            <person name="Jarju S."/>
            <person name="Secka A."/>
            <person name="Antonio M."/>
            <person name="Oren A."/>
            <person name="Chaudhuri R.R."/>
            <person name="La Ragione R."/>
            <person name="Hildebrand F."/>
            <person name="Pallen M.J."/>
        </authorList>
    </citation>
    <scope>NUCLEOTIDE SEQUENCE</scope>
    <source>
        <strain evidence="5">17113</strain>
    </source>
</reference>
<dbReference type="PROSITE" id="PS50893">
    <property type="entry name" value="ABC_TRANSPORTER_2"/>
    <property type="match status" value="1"/>
</dbReference>
<evidence type="ECO:0000313" key="6">
    <source>
        <dbReference type="Proteomes" id="UP000823634"/>
    </source>
</evidence>
<keyword evidence="2" id="KW-0547">Nucleotide-binding</keyword>
<feature type="domain" description="ABC transporter" evidence="4">
    <location>
        <begin position="7"/>
        <end position="238"/>
    </location>
</feature>
<dbReference type="AlphaFoldDB" id="A0A9D9DE02"/>
<comment type="caution">
    <text evidence="5">The sequence shown here is derived from an EMBL/GenBank/DDBJ whole genome shotgun (WGS) entry which is preliminary data.</text>
</comment>
<dbReference type="GO" id="GO:0005524">
    <property type="term" value="F:ATP binding"/>
    <property type="evidence" value="ECO:0007669"/>
    <property type="project" value="UniProtKB-KW"/>
</dbReference>
<evidence type="ECO:0000256" key="1">
    <source>
        <dbReference type="ARBA" id="ARBA00022448"/>
    </source>
</evidence>
<dbReference type="InterPro" id="IPR003439">
    <property type="entry name" value="ABC_transporter-like_ATP-bd"/>
</dbReference>
<dbReference type="InterPro" id="IPR017871">
    <property type="entry name" value="ABC_transporter-like_CS"/>
</dbReference>
<dbReference type="SMART" id="SM00382">
    <property type="entry name" value="AAA"/>
    <property type="match status" value="1"/>
</dbReference>
<evidence type="ECO:0000313" key="5">
    <source>
        <dbReference type="EMBL" id="MBO8425807.1"/>
    </source>
</evidence>
<dbReference type="EMBL" id="JADINA010000007">
    <property type="protein sequence ID" value="MBO8425807.1"/>
    <property type="molecule type" value="Genomic_DNA"/>
</dbReference>
<organism evidence="5 6">
    <name type="scientific">Candidatus Alloenteromonas pullistercoris</name>
    <dbReference type="NCBI Taxonomy" id="2840785"/>
    <lineage>
        <taxon>Bacteria</taxon>
        <taxon>Bacillati</taxon>
        <taxon>Bacillota</taxon>
        <taxon>Bacillota incertae sedis</taxon>
        <taxon>Candidatus Alloenteromonas</taxon>
    </lineage>
</organism>
<gene>
    <name evidence="5" type="ORF">IAC61_00620</name>
</gene>
<reference evidence="5" key="1">
    <citation type="submission" date="2020-10" db="EMBL/GenBank/DDBJ databases">
        <authorList>
            <person name="Gilroy R."/>
        </authorList>
    </citation>
    <scope>NUCLEOTIDE SEQUENCE</scope>
    <source>
        <strain evidence="5">17113</strain>
    </source>
</reference>
<dbReference type="InterPro" id="IPR003593">
    <property type="entry name" value="AAA+_ATPase"/>
</dbReference>
<dbReference type="InterPro" id="IPR051782">
    <property type="entry name" value="ABC_Transporter_VariousFunc"/>
</dbReference>
<sequence length="246" mass="27483">MVGNVSISIKGLRKSYGSHEVLKGLDLEVREGELFAFIGSNGAGKSTTIDSLIGIKTFDEGEIAVEGHSIVEDAIAAKKIIGYVPSEPLSYDQMSGLRYLEFIGSIYKVEDAVFEKNLDYLSKRLDLSPEDLSRPIKEYSHGMQQKLGLIASLIHNPHIWVMDEPTVGLDAVTSHELTLMMKEFSEHGRTVFVASHNIEMVSSIADRIAIIYDGVINRVFDLREDPSLRYEVTPYFLSLSKMEKPR</sequence>
<proteinExistence type="predicted"/>
<evidence type="ECO:0000256" key="2">
    <source>
        <dbReference type="ARBA" id="ARBA00022741"/>
    </source>
</evidence>
<dbReference type="GO" id="GO:0016887">
    <property type="term" value="F:ATP hydrolysis activity"/>
    <property type="evidence" value="ECO:0007669"/>
    <property type="project" value="InterPro"/>
</dbReference>
<dbReference type="Proteomes" id="UP000823634">
    <property type="component" value="Unassembled WGS sequence"/>
</dbReference>
<accession>A0A9D9DE02</accession>
<evidence type="ECO:0000256" key="3">
    <source>
        <dbReference type="ARBA" id="ARBA00022840"/>
    </source>
</evidence>
<dbReference type="PROSITE" id="PS00211">
    <property type="entry name" value="ABC_TRANSPORTER_1"/>
    <property type="match status" value="1"/>
</dbReference>
<dbReference type="Pfam" id="PF00005">
    <property type="entry name" value="ABC_tran"/>
    <property type="match status" value="1"/>
</dbReference>
<keyword evidence="1" id="KW-0813">Transport</keyword>
<dbReference type="PANTHER" id="PTHR42939:SF1">
    <property type="entry name" value="ABC TRANSPORTER ATP-BINDING PROTEIN ALBC-RELATED"/>
    <property type="match status" value="1"/>
</dbReference>